<organism evidence="2 3">
    <name type="scientific">Rhodobacter flavimaris</name>
    <dbReference type="NCBI Taxonomy" id="2907145"/>
    <lineage>
        <taxon>Bacteria</taxon>
        <taxon>Pseudomonadati</taxon>
        <taxon>Pseudomonadota</taxon>
        <taxon>Alphaproteobacteria</taxon>
        <taxon>Rhodobacterales</taxon>
        <taxon>Rhodobacter group</taxon>
        <taxon>Rhodobacter</taxon>
    </lineage>
</organism>
<evidence type="ECO:0000313" key="2">
    <source>
        <dbReference type="EMBL" id="MCE5974476.1"/>
    </source>
</evidence>
<accession>A0ABS8YXF0</accession>
<proteinExistence type="predicted"/>
<dbReference type="InterPro" id="IPR017896">
    <property type="entry name" value="4Fe4S_Fe-S-bd"/>
</dbReference>
<name>A0ABS8YXF0_9RHOB</name>
<protein>
    <recommendedName>
        <fullName evidence="1">4Fe-4S ferredoxin-type domain-containing protein</fullName>
    </recommendedName>
</protein>
<evidence type="ECO:0000313" key="3">
    <source>
        <dbReference type="Proteomes" id="UP001521181"/>
    </source>
</evidence>
<feature type="domain" description="4Fe-4S ferredoxin-type" evidence="1">
    <location>
        <begin position="53"/>
        <end position="83"/>
    </location>
</feature>
<dbReference type="Proteomes" id="UP001521181">
    <property type="component" value="Unassembled WGS sequence"/>
</dbReference>
<sequence>MFPSDGPPYPPFIDWALRSGRFHRSPVQLLVHPQMGLWASLRGAILFDALPCAPLPAAPSPCAGCPAPCLTACPVGALREGAPYDVPACHDFLNEPEGIDCLSRGCAVRRACPAGRSYGRLDEQSAWHMRHFHK</sequence>
<gene>
    <name evidence="2" type="ORF">LZA78_13390</name>
</gene>
<dbReference type="EMBL" id="JAJUOS010000010">
    <property type="protein sequence ID" value="MCE5974476.1"/>
    <property type="molecule type" value="Genomic_DNA"/>
</dbReference>
<evidence type="ECO:0000259" key="1">
    <source>
        <dbReference type="PROSITE" id="PS51379"/>
    </source>
</evidence>
<dbReference type="RefSeq" id="WP_233677434.1">
    <property type="nucleotide sequence ID" value="NZ_JAJUOS010000010.1"/>
</dbReference>
<comment type="caution">
    <text evidence="2">The sequence shown here is derived from an EMBL/GenBank/DDBJ whole genome shotgun (WGS) entry which is preliminary data.</text>
</comment>
<dbReference type="PROSITE" id="PS51379">
    <property type="entry name" value="4FE4S_FER_2"/>
    <property type="match status" value="1"/>
</dbReference>
<reference evidence="2 3" key="1">
    <citation type="submission" date="2021-12" db="EMBL/GenBank/DDBJ databases">
        <title>Sinirhodobacter sp. WL0062 is a bacterium isolated from seawater.</title>
        <authorList>
            <person name="Wang L."/>
            <person name="He W."/>
            <person name="Zhang D.-F."/>
        </authorList>
    </citation>
    <scope>NUCLEOTIDE SEQUENCE [LARGE SCALE GENOMIC DNA]</scope>
    <source>
        <strain evidence="2 3">WL0062</strain>
    </source>
</reference>
<keyword evidence="3" id="KW-1185">Reference proteome</keyword>